<evidence type="ECO:0000259" key="8">
    <source>
        <dbReference type="PROSITE" id="PS50835"/>
    </source>
</evidence>
<dbReference type="InterPro" id="IPR013151">
    <property type="entry name" value="Immunoglobulin_dom"/>
</dbReference>
<organism>
    <name type="scientific">Branchiostoma floridae</name>
    <name type="common">Florida lancelet</name>
    <name type="synonym">Amphioxus</name>
    <dbReference type="NCBI Taxonomy" id="7739"/>
    <lineage>
        <taxon>Eukaryota</taxon>
        <taxon>Metazoa</taxon>
        <taxon>Chordata</taxon>
        <taxon>Cephalochordata</taxon>
        <taxon>Leptocardii</taxon>
        <taxon>Amphioxiformes</taxon>
        <taxon>Branchiostomatidae</taxon>
        <taxon>Branchiostoma</taxon>
    </lineage>
</organism>
<comment type="subcellular location">
    <subcellularLocation>
        <location evidence="1">Membrane</location>
        <topology evidence="1">Single-pass type I membrane protein</topology>
    </subcellularLocation>
</comment>
<feature type="region of interest" description="Disordered" evidence="6">
    <location>
        <begin position="546"/>
        <end position="597"/>
    </location>
</feature>
<dbReference type="Pfam" id="PF13895">
    <property type="entry name" value="Ig_2"/>
    <property type="match status" value="1"/>
</dbReference>
<dbReference type="InterPro" id="IPR036179">
    <property type="entry name" value="Ig-like_dom_sf"/>
</dbReference>
<dbReference type="PROSITE" id="PS50835">
    <property type="entry name" value="IG_LIKE"/>
    <property type="match status" value="3"/>
</dbReference>
<keyword evidence="3" id="KW-1015">Disulfide bond</keyword>
<dbReference type="InterPro" id="IPR051275">
    <property type="entry name" value="Cell_adhesion_signaling"/>
</dbReference>
<accession>C3ZN35</accession>
<dbReference type="InParanoid" id="C3ZN35"/>
<dbReference type="AlphaFoldDB" id="C3ZN35"/>
<dbReference type="Pfam" id="PF00047">
    <property type="entry name" value="ig"/>
    <property type="match status" value="1"/>
</dbReference>
<dbReference type="InterPro" id="IPR013783">
    <property type="entry name" value="Ig-like_fold"/>
</dbReference>
<feature type="transmembrane region" description="Helical" evidence="7">
    <location>
        <begin position="613"/>
        <end position="633"/>
    </location>
</feature>
<dbReference type="SMART" id="SM00409">
    <property type="entry name" value="IG"/>
    <property type="match status" value="4"/>
</dbReference>
<feature type="compositionally biased region" description="Polar residues" evidence="6">
    <location>
        <begin position="550"/>
        <end position="564"/>
    </location>
</feature>
<feature type="domain" description="Ig-like" evidence="8">
    <location>
        <begin position="316"/>
        <end position="415"/>
    </location>
</feature>
<evidence type="ECO:0000256" key="1">
    <source>
        <dbReference type="ARBA" id="ARBA00004479"/>
    </source>
</evidence>
<keyword evidence="4" id="KW-0325">Glycoprotein</keyword>
<dbReference type="eggNOG" id="KOG3515">
    <property type="taxonomic scope" value="Eukaryota"/>
</dbReference>
<evidence type="ECO:0000256" key="7">
    <source>
        <dbReference type="SAM" id="Phobius"/>
    </source>
</evidence>
<evidence type="ECO:0000256" key="4">
    <source>
        <dbReference type="ARBA" id="ARBA00023180"/>
    </source>
</evidence>
<gene>
    <name evidence="9" type="ORF">BRAFLDRAFT_81620</name>
</gene>
<name>C3ZN35_BRAFL</name>
<dbReference type="Gene3D" id="2.60.40.10">
    <property type="entry name" value="Immunoglobulins"/>
    <property type="match status" value="3"/>
</dbReference>
<dbReference type="EMBL" id="GG666649">
    <property type="protein sequence ID" value="EEN45998.1"/>
    <property type="molecule type" value="Genomic_DNA"/>
</dbReference>
<evidence type="ECO:0000256" key="3">
    <source>
        <dbReference type="ARBA" id="ARBA00023157"/>
    </source>
</evidence>
<evidence type="ECO:0000313" key="9">
    <source>
        <dbReference type="EMBL" id="EEN45998.1"/>
    </source>
</evidence>
<dbReference type="InterPro" id="IPR003599">
    <property type="entry name" value="Ig_sub"/>
</dbReference>
<dbReference type="GO" id="GO:0016020">
    <property type="term" value="C:membrane"/>
    <property type="evidence" value="ECO:0007669"/>
    <property type="project" value="UniProtKB-SubCell"/>
</dbReference>
<protein>
    <recommendedName>
        <fullName evidence="8">Ig-like domain-containing protein</fullName>
    </recommendedName>
</protein>
<keyword evidence="2 7" id="KW-0472">Membrane</keyword>
<dbReference type="Gene3D" id="1.20.1070.10">
    <property type="entry name" value="Rhodopsin 7-helix transmembrane proteins"/>
    <property type="match status" value="1"/>
</dbReference>
<dbReference type="PANTHER" id="PTHR11640">
    <property type="entry name" value="NEPHRIN"/>
    <property type="match status" value="1"/>
</dbReference>
<feature type="domain" description="Ig-like" evidence="8">
    <location>
        <begin position="425"/>
        <end position="519"/>
    </location>
</feature>
<keyword evidence="5" id="KW-0393">Immunoglobulin domain</keyword>
<dbReference type="InterPro" id="IPR007110">
    <property type="entry name" value="Ig-like_dom"/>
</dbReference>
<dbReference type="Pfam" id="PF13927">
    <property type="entry name" value="Ig_3"/>
    <property type="match status" value="1"/>
</dbReference>
<dbReference type="InterPro" id="IPR003598">
    <property type="entry name" value="Ig_sub2"/>
</dbReference>
<evidence type="ECO:0000256" key="6">
    <source>
        <dbReference type="SAM" id="MobiDB-lite"/>
    </source>
</evidence>
<dbReference type="SMART" id="SM00408">
    <property type="entry name" value="IGc2"/>
    <property type="match status" value="3"/>
</dbReference>
<feature type="compositionally biased region" description="Polar residues" evidence="6">
    <location>
        <begin position="570"/>
        <end position="593"/>
    </location>
</feature>
<reference evidence="9" key="1">
    <citation type="journal article" date="2008" name="Nature">
        <title>The amphioxus genome and the evolution of the chordate karyotype.</title>
        <authorList>
            <consortium name="US DOE Joint Genome Institute (JGI-PGF)"/>
            <person name="Putnam N.H."/>
            <person name="Butts T."/>
            <person name="Ferrier D.E.K."/>
            <person name="Furlong R.F."/>
            <person name="Hellsten U."/>
            <person name="Kawashima T."/>
            <person name="Robinson-Rechavi M."/>
            <person name="Shoguchi E."/>
            <person name="Terry A."/>
            <person name="Yu J.-K."/>
            <person name="Benito-Gutierrez E.L."/>
            <person name="Dubchak I."/>
            <person name="Garcia-Fernandez J."/>
            <person name="Gibson-Brown J.J."/>
            <person name="Grigoriev I.V."/>
            <person name="Horton A.C."/>
            <person name="de Jong P.J."/>
            <person name="Jurka J."/>
            <person name="Kapitonov V.V."/>
            <person name="Kohara Y."/>
            <person name="Kuroki Y."/>
            <person name="Lindquist E."/>
            <person name="Lucas S."/>
            <person name="Osoegawa K."/>
            <person name="Pennacchio L.A."/>
            <person name="Salamov A.A."/>
            <person name="Satou Y."/>
            <person name="Sauka-Spengler T."/>
            <person name="Schmutz J."/>
            <person name="Shin-I T."/>
            <person name="Toyoda A."/>
            <person name="Bronner-Fraser M."/>
            <person name="Fujiyama A."/>
            <person name="Holland L.Z."/>
            <person name="Holland P.W.H."/>
            <person name="Satoh N."/>
            <person name="Rokhsar D.S."/>
        </authorList>
    </citation>
    <scope>NUCLEOTIDE SEQUENCE [LARGE SCALE GENOMIC DNA]</scope>
    <source>
        <strain evidence="9">S238N-H82</strain>
        <tissue evidence="9">Testes</tissue>
    </source>
</reference>
<dbReference type="PANTHER" id="PTHR11640:SF164">
    <property type="entry name" value="MAM DOMAIN-CONTAINING GLYCOSYLPHOSPHATIDYLINOSITOL ANCHOR PROTEIN 1"/>
    <property type="match status" value="1"/>
</dbReference>
<keyword evidence="7" id="KW-0812">Transmembrane</keyword>
<sequence length="696" mass="73652">MFNNSTAISLVADEKPFEEFDWHHQCLLWNLQNRTISLAQAEEACSMYKSVAVLETAPAVIFCLVGIFIVITNAVVLWGIAVTRELHKPLYFYMSNLATSDIFGGLALVIKTVVDTKDTTWRETMTTATLLYHSQIPQAGPPLIPPTGAGRVSVNGSDVIIQGVALPDEGSYSCSVLDTSFATVMSTVDLLVRAQPQAPVITMEGSPAAGQLQPGTNLTLVCHSWWGRPAAQLTWYRDGHGVNGTYASVEDPEGFGNATLTVPLTVTEADDGAVYECVSSGPTPVVTQTTMVILNVATVETTAMTKTTVPSHVDYPEMTTHLPTGGVSALAGTTAMLSCDVGNIPVLRISWSNDRGLVAEQTTGAPALIPPTLRDRVQVNGSDVIMDPVLVSDEGQYTCTVLHRDTFQSFTDTVDLLVRVQPEAPVITIEGSPAAGQLQPGTNLTLVCHSWWGRPAAQLSWYRDGQVVNGVYTSAVDADGYGNATLTTTFTVTEADDGVTYECVSSGPRPVITERVDITLGVLFPTTTPDPTTKTTTTTEASTITGATTIKSATGEPTTSVNRQTKTHTTDSPATAPESTGTHQTTGEGNDTTGVGGVIEAQSGTQGLTEPQIILVVVGSAMVLVILVAGAVATNKGCFMKKREAELVSSSPSKSVGSSYRANILYANAGNGYDGPADTMEMANKELIKPPPERII</sequence>
<dbReference type="SUPFAM" id="SSF81321">
    <property type="entry name" value="Family A G protein-coupled receptor-like"/>
    <property type="match status" value="1"/>
</dbReference>
<feature type="domain" description="Ig-like" evidence="8">
    <location>
        <begin position="199"/>
        <end position="287"/>
    </location>
</feature>
<evidence type="ECO:0000256" key="2">
    <source>
        <dbReference type="ARBA" id="ARBA00023136"/>
    </source>
</evidence>
<feature type="transmembrane region" description="Helical" evidence="7">
    <location>
        <begin position="57"/>
        <end position="78"/>
    </location>
</feature>
<keyword evidence="7" id="KW-1133">Transmembrane helix</keyword>
<evidence type="ECO:0000256" key="5">
    <source>
        <dbReference type="ARBA" id="ARBA00023319"/>
    </source>
</evidence>
<dbReference type="SUPFAM" id="SSF48726">
    <property type="entry name" value="Immunoglobulin"/>
    <property type="match status" value="3"/>
</dbReference>
<proteinExistence type="predicted"/>